<dbReference type="VEuPathDB" id="CryptoDB:Vbra_7317"/>
<dbReference type="PANTHER" id="PTHR12801:SF115">
    <property type="entry name" value="FI18136P1-RELATED"/>
    <property type="match status" value="1"/>
</dbReference>
<feature type="domain" description="Exonuclease" evidence="7">
    <location>
        <begin position="115"/>
        <end position="277"/>
    </location>
</feature>
<evidence type="ECO:0000256" key="2">
    <source>
        <dbReference type="ARBA" id="ARBA00006357"/>
    </source>
</evidence>
<dbReference type="STRING" id="1169540.A0A0G4EH02"/>
<keyword evidence="9" id="KW-1185">Reference proteome</keyword>
<feature type="region of interest" description="Disordered" evidence="6">
    <location>
        <begin position="271"/>
        <end position="296"/>
    </location>
</feature>
<gene>
    <name evidence="8" type="ORF">Vbra_7317</name>
</gene>
<keyword evidence="5" id="KW-0539">Nucleus</keyword>
<dbReference type="OrthoDB" id="8191639at2759"/>
<protein>
    <recommendedName>
        <fullName evidence="7">Exonuclease domain-containing protein</fullName>
    </recommendedName>
</protein>
<dbReference type="Proteomes" id="UP000041254">
    <property type="component" value="Unassembled WGS sequence"/>
</dbReference>
<sequence length="392" mass="43747">MCLLIKESQNVDGGLWTQYIERASKTKRDPTCHDWEFLARFLTTAAGSNPVVSAMAHRALQAKQYEADKTWDALVMATQGHPYFHRFYGPQIYTSEDLPGWVRAQASTKVPQERKVLAIKTIMVRTSEDARAVLRCVLVDADGKVVLDDWVKPYGSITDDVKAFGTTPEQIEATSTMREQLQQKLLKLISPDTILLGHNTAQDLCAIRLHHAKIVDVGLLCRSFDNPRHAPTLKEIYETIARDNEAMGPRDTDDSEPASAARVLVDVGRHLKDHRMDKPKSHPTPKNVDNGGRQEQQSKLFVHKIPRMVRPEEIQALFQPQPVVGNIKMSSGGTWSALLDFGSPALAMAMFDSVPGSTGQDTRGRAQKSLYIPLMFNSSDTQYVEIKIQKAG</sequence>
<evidence type="ECO:0000256" key="5">
    <source>
        <dbReference type="ARBA" id="ARBA00023242"/>
    </source>
</evidence>
<dbReference type="GO" id="GO:0005634">
    <property type="term" value="C:nucleus"/>
    <property type="evidence" value="ECO:0007669"/>
    <property type="project" value="UniProtKB-SubCell"/>
</dbReference>
<evidence type="ECO:0000259" key="7">
    <source>
        <dbReference type="SMART" id="SM00479"/>
    </source>
</evidence>
<feature type="compositionally biased region" description="Basic and acidic residues" evidence="6">
    <location>
        <begin position="271"/>
        <end position="280"/>
    </location>
</feature>
<dbReference type="InParanoid" id="A0A0G4EH02"/>
<dbReference type="InterPro" id="IPR012337">
    <property type="entry name" value="RNaseH-like_sf"/>
</dbReference>
<dbReference type="Gene3D" id="3.30.420.10">
    <property type="entry name" value="Ribonuclease H-like superfamily/Ribonuclease H"/>
    <property type="match status" value="1"/>
</dbReference>
<keyword evidence="4" id="KW-0378">Hydrolase</keyword>
<dbReference type="AlphaFoldDB" id="A0A0G4EH02"/>
<comment type="similarity">
    <text evidence="2">Belongs to the REXO1/REXO3 family.</text>
</comment>
<dbReference type="InterPro" id="IPR013520">
    <property type="entry name" value="Ribonucl_H"/>
</dbReference>
<name>A0A0G4EH02_VITBC</name>
<dbReference type="InterPro" id="IPR036397">
    <property type="entry name" value="RNaseH_sf"/>
</dbReference>
<dbReference type="SMART" id="SM00479">
    <property type="entry name" value="EXOIII"/>
    <property type="match status" value="1"/>
</dbReference>
<dbReference type="GO" id="GO:0004527">
    <property type="term" value="F:exonuclease activity"/>
    <property type="evidence" value="ECO:0007669"/>
    <property type="project" value="InterPro"/>
</dbReference>
<comment type="subcellular location">
    <subcellularLocation>
        <location evidence="1">Nucleus</location>
    </subcellularLocation>
</comment>
<dbReference type="InterPro" id="IPR047021">
    <property type="entry name" value="REXO1/3/4-like"/>
</dbReference>
<dbReference type="PANTHER" id="PTHR12801">
    <property type="entry name" value="RNA EXONUCLEASE REXO1 / RECO3 FAMILY MEMBER-RELATED"/>
    <property type="match status" value="1"/>
</dbReference>
<evidence type="ECO:0000256" key="4">
    <source>
        <dbReference type="ARBA" id="ARBA00022801"/>
    </source>
</evidence>
<dbReference type="GO" id="GO:0003676">
    <property type="term" value="F:nucleic acid binding"/>
    <property type="evidence" value="ECO:0007669"/>
    <property type="project" value="InterPro"/>
</dbReference>
<evidence type="ECO:0000256" key="1">
    <source>
        <dbReference type="ARBA" id="ARBA00004123"/>
    </source>
</evidence>
<evidence type="ECO:0000313" key="8">
    <source>
        <dbReference type="EMBL" id="CEL94644.1"/>
    </source>
</evidence>
<accession>A0A0G4EH02</accession>
<evidence type="ECO:0000313" key="9">
    <source>
        <dbReference type="Proteomes" id="UP000041254"/>
    </source>
</evidence>
<evidence type="ECO:0000256" key="3">
    <source>
        <dbReference type="ARBA" id="ARBA00022722"/>
    </source>
</evidence>
<keyword evidence="3" id="KW-0540">Nuclease</keyword>
<dbReference type="EMBL" id="CDMY01000224">
    <property type="protein sequence ID" value="CEL94644.1"/>
    <property type="molecule type" value="Genomic_DNA"/>
</dbReference>
<proteinExistence type="inferred from homology"/>
<evidence type="ECO:0000256" key="6">
    <source>
        <dbReference type="SAM" id="MobiDB-lite"/>
    </source>
</evidence>
<dbReference type="SUPFAM" id="SSF53098">
    <property type="entry name" value="Ribonuclease H-like"/>
    <property type="match status" value="1"/>
</dbReference>
<organism evidence="8 9">
    <name type="scientific">Vitrella brassicaformis (strain CCMP3155)</name>
    <dbReference type="NCBI Taxonomy" id="1169540"/>
    <lineage>
        <taxon>Eukaryota</taxon>
        <taxon>Sar</taxon>
        <taxon>Alveolata</taxon>
        <taxon>Colpodellida</taxon>
        <taxon>Vitrellaceae</taxon>
        <taxon>Vitrella</taxon>
    </lineage>
</organism>
<reference evidence="8 9" key="1">
    <citation type="submission" date="2014-11" db="EMBL/GenBank/DDBJ databases">
        <authorList>
            <person name="Zhu J."/>
            <person name="Qi W."/>
            <person name="Song R."/>
        </authorList>
    </citation>
    <scope>NUCLEOTIDE SEQUENCE [LARGE SCALE GENOMIC DNA]</scope>
</reference>